<dbReference type="InterPro" id="IPR045179">
    <property type="entry name" value="YgfZ/GcvT"/>
</dbReference>
<dbReference type="InterPro" id="IPR006222">
    <property type="entry name" value="GCVT_N"/>
</dbReference>
<evidence type="ECO:0000256" key="1">
    <source>
        <dbReference type="ARBA" id="ARBA00022946"/>
    </source>
</evidence>
<dbReference type="Pfam" id="PF01571">
    <property type="entry name" value="GCV_T"/>
    <property type="match status" value="1"/>
</dbReference>
<keyword evidence="5" id="KW-1185">Reference proteome</keyword>
<dbReference type="GO" id="GO:0016226">
    <property type="term" value="P:iron-sulfur cluster assembly"/>
    <property type="evidence" value="ECO:0007669"/>
    <property type="project" value="TreeGrafter"/>
</dbReference>
<dbReference type="PIRSF" id="PIRSF006487">
    <property type="entry name" value="GcvT"/>
    <property type="match status" value="1"/>
</dbReference>
<feature type="domain" description="Aminomethyltransferase C-terminal" evidence="3">
    <location>
        <begin position="261"/>
        <end position="328"/>
    </location>
</feature>
<evidence type="ECO:0000313" key="5">
    <source>
        <dbReference type="Proteomes" id="UP000324233"/>
    </source>
</evidence>
<dbReference type="SUPFAM" id="SSF103025">
    <property type="entry name" value="Folate-binding domain"/>
    <property type="match status" value="1"/>
</dbReference>
<keyword evidence="4" id="KW-0808">Transferase</keyword>
<reference evidence="4 5" key="1">
    <citation type="submission" date="2019-08" db="EMBL/GenBank/DDBJ databases">
        <title>Deep-cultivation of Planctomycetes and their phenomic and genomic characterization uncovers novel biology.</title>
        <authorList>
            <person name="Wiegand S."/>
            <person name="Jogler M."/>
            <person name="Boedeker C."/>
            <person name="Pinto D."/>
            <person name="Vollmers J."/>
            <person name="Rivas-Marin E."/>
            <person name="Kohn T."/>
            <person name="Peeters S.H."/>
            <person name="Heuer A."/>
            <person name="Rast P."/>
            <person name="Oberbeckmann S."/>
            <person name="Bunk B."/>
            <person name="Jeske O."/>
            <person name="Meyerdierks A."/>
            <person name="Storesund J.E."/>
            <person name="Kallscheuer N."/>
            <person name="Luecker S."/>
            <person name="Lage O.M."/>
            <person name="Pohl T."/>
            <person name="Merkel B.J."/>
            <person name="Hornburger P."/>
            <person name="Mueller R.-W."/>
            <person name="Bruemmer F."/>
            <person name="Labrenz M."/>
            <person name="Spormann A.M."/>
            <person name="Op den Camp H."/>
            <person name="Overmann J."/>
            <person name="Amann R."/>
            <person name="Jetten M.S.M."/>
            <person name="Mascher T."/>
            <person name="Medema M.H."/>
            <person name="Devos D.P."/>
            <person name="Kaster A.-K."/>
            <person name="Ovreas L."/>
            <person name="Rohde M."/>
            <person name="Galperin M.Y."/>
            <person name="Jogler C."/>
        </authorList>
    </citation>
    <scope>NUCLEOTIDE SEQUENCE [LARGE SCALE GENOMIC DNA]</scope>
    <source>
        <strain evidence="4 5">OJF2</strain>
    </source>
</reference>
<dbReference type="NCBIfam" id="TIGR03317">
    <property type="entry name" value="ygfZ_signature"/>
    <property type="match status" value="1"/>
</dbReference>
<feature type="domain" description="GCVT N-terminal" evidence="2">
    <location>
        <begin position="16"/>
        <end position="232"/>
    </location>
</feature>
<organism evidence="4 5">
    <name type="scientific">Aquisphaera giovannonii</name>
    <dbReference type="NCBI Taxonomy" id="406548"/>
    <lineage>
        <taxon>Bacteria</taxon>
        <taxon>Pseudomonadati</taxon>
        <taxon>Planctomycetota</taxon>
        <taxon>Planctomycetia</taxon>
        <taxon>Isosphaerales</taxon>
        <taxon>Isosphaeraceae</taxon>
        <taxon>Aquisphaera</taxon>
    </lineage>
</organism>
<dbReference type="EC" id="2.1.2.10" evidence="4"/>
<evidence type="ECO:0000259" key="2">
    <source>
        <dbReference type="Pfam" id="PF01571"/>
    </source>
</evidence>
<dbReference type="PANTHER" id="PTHR22602:SF0">
    <property type="entry name" value="TRANSFERASE CAF17, MITOCHONDRIAL-RELATED"/>
    <property type="match status" value="1"/>
</dbReference>
<dbReference type="RefSeq" id="WP_168221696.1">
    <property type="nucleotide sequence ID" value="NZ_CP042997.1"/>
</dbReference>
<dbReference type="InterPro" id="IPR029043">
    <property type="entry name" value="GcvT/YgfZ_C"/>
</dbReference>
<evidence type="ECO:0000313" key="4">
    <source>
        <dbReference type="EMBL" id="QEH33442.1"/>
    </source>
</evidence>
<keyword evidence="4" id="KW-0489">Methyltransferase</keyword>
<keyword evidence="1" id="KW-0809">Transit peptide</keyword>
<dbReference type="InterPro" id="IPR027266">
    <property type="entry name" value="TrmE/GcvT-like"/>
</dbReference>
<dbReference type="Pfam" id="PF08669">
    <property type="entry name" value="GCV_T_C"/>
    <property type="match status" value="1"/>
</dbReference>
<dbReference type="EMBL" id="CP042997">
    <property type="protein sequence ID" value="QEH33442.1"/>
    <property type="molecule type" value="Genomic_DNA"/>
</dbReference>
<dbReference type="KEGG" id="agv:OJF2_19440"/>
<name>A0A5B9VYR6_9BACT</name>
<evidence type="ECO:0000259" key="3">
    <source>
        <dbReference type="Pfam" id="PF08669"/>
    </source>
</evidence>
<protein>
    <submittedName>
        <fullName evidence="4">Aminomethyltransferase</fullName>
        <ecNumber evidence="4">2.1.2.10</ecNumber>
    </submittedName>
</protein>
<gene>
    <name evidence="4" type="primary">gcvT_2</name>
    <name evidence="4" type="ORF">OJF2_19440</name>
</gene>
<dbReference type="Proteomes" id="UP000324233">
    <property type="component" value="Chromosome"/>
</dbReference>
<proteinExistence type="predicted"/>
<dbReference type="GO" id="GO:0032259">
    <property type="term" value="P:methylation"/>
    <property type="evidence" value="ECO:0007669"/>
    <property type="project" value="UniProtKB-KW"/>
</dbReference>
<dbReference type="PANTHER" id="PTHR22602">
    <property type="entry name" value="TRANSFERASE CAF17, MITOCHONDRIAL-RELATED"/>
    <property type="match status" value="1"/>
</dbReference>
<accession>A0A5B9VYR6</accession>
<dbReference type="InterPro" id="IPR013977">
    <property type="entry name" value="GcvT_C"/>
</dbReference>
<sequence>MTTETSKPALDLDAYRAAGESAAWCDRSSRARLEIGGPDRAKFLHNLTTNDVKRLPAGRGREAFVTSPQGKTIGFVNILACPDAILVVADPGGLDLALPHFTKYGVFDDITLTDLSGSTFEYHVVGPRSGEVVSAAGASLPDADDLAVATAAIAGHAVTIVREAPAGRPGLTILGQREGADDVRRALLEAGGPAGLVELDPGTFEAMRIEAGTPAFGRDLDAKNLPQEAGRDRRAINFVKGCYLGQETVARIDALGHVNQHLLGLRLDPEAAVPPPGSVVEAEGKAVGRVTSAAFSPGWGVPIALALIRSSHAKDGAVVAVKAAEGPAGAAARAVVSALPMIPDAADASTA</sequence>
<dbReference type="Gene3D" id="3.30.1360.120">
    <property type="entry name" value="Probable tRNA modification gtpase trme, domain 1"/>
    <property type="match status" value="1"/>
</dbReference>
<dbReference type="GO" id="GO:0008168">
    <property type="term" value="F:methyltransferase activity"/>
    <property type="evidence" value="ECO:0007669"/>
    <property type="project" value="UniProtKB-KW"/>
</dbReference>
<dbReference type="AlphaFoldDB" id="A0A5B9VYR6"/>
<dbReference type="InterPro" id="IPR017703">
    <property type="entry name" value="YgfZ/GCV_T_CS"/>
</dbReference>
<dbReference type="SUPFAM" id="SSF101790">
    <property type="entry name" value="Aminomethyltransferase beta-barrel domain"/>
    <property type="match status" value="1"/>
</dbReference>
<dbReference type="GO" id="GO:0004047">
    <property type="term" value="F:aminomethyltransferase activity"/>
    <property type="evidence" value="ECO:0007669"/>
    <property type="project" value="UniProtKB-EC"/>
</dbReference>